<proteinExistence type="predicted"/>
<reference evidence="2" key="1">
    <citation type="submission" date="2020-09" db="EMBL/GenBank/DDBJ databases">
        <title>A novel bacterium of genus Mangrovicoccus, isolated from South China Sea.</title>
        <authorList>
            <person name="Huang H."/>
            <person name="Mo K."/>
            <person name="Hu Y."/>
        </authorList>
    </citation>
    <scope>NUCLEOTIDE SEQUENCE</scope>
    <source>
        <strain evidence="2">HB182678</strain>
    </source>
</reference>
<feature type="transmembrane region" description="Helical" evidence="1">
    <location>
        <begin position="17"/>
        <end position="34"/>
    </location>
</feature>
<feature type="transmembrane region" description="Helical" evidence="1">
    <location>
        <begin position="46"/>
        <end position="65"/>
    </location>
</feature>
<evidence type="ECO:0008006" key="4">
    <source>
        <dbReference type="Google" id="ProtNLM"/>
    </source>
</evidence>
<dbReference type="Proteomes" id="UP000609121">
    <property type="component" value="Unassembled WGS sequence"/>
</dbReference>
<gene>
    <name evidence="2" type="ORF">ICN82_03745</name>
</gene>
<sequence length="176" mass="18595">MAYILCHGLTARLVTPLQAELFPGITAFASLLYLPHGVRVLSAWLLGGRAILPLAAGAFLSELLFTPPTLFAATDPVILVSILIGAAAAPAAFALMRLAGRPLAAGQERRVHWRWLLLAGMLASLLNSAGQGLVFADLIQPGQAVAVALVYALGDLAGLVATTLVLMMIFRWMRRG</sequence>
<keyword evidence="1" id="KW-0812">Transmembrane</keyword>
<keyword evidence="3" id="KW-1185">Reference proteome</keyword>
<evidence type="ECO:0000313" key="2">
    <source>
        <dbReference type="EMBL" id="MBE3637314.1"/>
    </source>
</evidence>
<dbReference type="AlphaFoldDB" id="A0A8J6Z4B9"/>
<comment type="caution">
    <text evidence="2">The sequence shown here is derived from an EMBL/GenBank/DDBJ whole genome shotgun (WGS) entry which is preliminary data.</text>
</comment>
<dbReference type="EMBL" id="JACVXA010000007">
    <property type="protein sequence ID" value="MBE3637314.1"/>
    <property type="molecule type" value="Genomic_DNA"/>
</dbReference>
<feature type="transmembrane region" description="Helical" evidence="1">
    <location>
        <begin position="115"/>
        <end position="136"/>
    </location>
</feature>
<keyword evidence="1" id="KW-0472">Membrane</keyword>
<feature type="transmembrane region" description="Helical" evidence="1">
    <location>
        <begin position="148"/>
        <end position="170"/>
    </location>
</feature>
<organism evidence="2 3">
    <name type="scientific">Mangrovicoccus algicola</name>
    <dbReference type="NCBI Taxonomy" id="2771008"/>
    <lineage>
        <taxon>Bacteria</taxon>
        <taxon>Pseudomonadati</taxon>
        <taxon>Pseudomonadota</taxon>
        <taxon>Alphaproteobacteria</taxon>
        <taxon>Rhodobacterales</taxon>
        <taxon>Paracoccaceae</taxon>
        <taxon>Mangrovicoccus</taxon>
    </lineage>
</organism>
<evidence type="ECO:0000313" key="3">
    <source>
        <dbReference type="Proteomes" id="UP000609121"/>
    </source>
</evidence>
<name>A0A8J6Z4B9_9RHOB</name>
<accession>A0A8J6Z4B9</accession>
<protein>
    <recommendedName>
        <fullName evidence="4">MASE1 domain-containing protein</fullName>
    </recommendedName>
</protein>
<feature type="transmembrane region" description="Helical" evidence="1">
    <location>
        <begin position="77"/>
        <end position="95"/>
    </location>
</feature>
<keyword evidence="1" id="KW-1133">Transmembrane helix</keyword>
<evidence type="ECO:0000256" key="1">
    <source>
        <dbReference type="SAM" id="Phobius"/>
    </source>
</evidence>